<dbReference type="EMBL" id="UGQB01000004">
    <property type="protein sequence ID" value="STZ07725.1"/>
    <property type="molecule type" value="Genomic_DNA"/>
</dbReference>
<sequence length="160" mass="17874">MLATFFIKGIDGTQSVWVHNDCYRKLPNGYQKQPDGTYTANVNGKQITLIETKIGNETVYHTKDHQAGDPYRNKIGKMVDEKGTFIIDPTAKVHQPKPTLDDYDGQGRPTPQQSEQDVGKMLPVGAREQVSFKDGKEVDYGTPKSVRPDWCIGNTCSIEV</sequence>
<reference evidence="2 3" key="1">
    <citation type="submission" date="2018-06" db="EMBL/GenBank/DDBJ databases">
        <authorList>
            <consortium name="Pathogen Informatics"/>
            <person name="Doyle S."/>
        </authorList>
    </citation>
    <scope>NUCLEOTIDE SEQUENCE [LARGE SCALE GENOMIC DNA]</scope>
    <source>
        <strain evidence="2 3">NCTC12877</strain>
    </source>
</reference>
<feature type="region of interest" description="Disordered" evidence="1">
    <location>
        <begin position="94"/>
        <end position="122"/>
    </location>
</feature>
<evidence type="ECO:0000313" key="3">
    <source>
        <dbReference type="Proteomes" id="UP000254065"/>
    </source>
</evidence>
<organism evidence="2 3">
    <name type="scientific">Moraxella caprae</name>
    <dbReference type="NCBI Taxonomy" id="90240"/>
    <lineage>
        <taxon>Bacteria</taxon>
        <taxon>Pseudomonadati</taxon>
        <taxon>Pseudomonadota</taxon>
        <taxon>Gammaproteobacteria</taxon>
        <taxon>Moraxellales</taxon>
        <taxon>Moraxellaceae</taxon>
        <taxon>Moraxella</taxon>
    </lineage>
</organism>
<accession>A0A378QXS2</accession>
<dbReference type="AlphaFoldDB" id="A0A378QXS2"/>
<dbReference type="RefSeq" id="WP_174904616.1">
    <property type="nucleotide sequence ID" value="NZ_UGQB01000004.1"/>
</dbReference>
<evidence type="ECO:0000313" key="2">
    <source>
        <dbReference type="EMBL" id="STZ07725.1"/>
    </source>
</evidence>
<dbReference type="STRING" id="1122244.GCA_000426885_02445"/>
<evidence type="ECO:0000256" key="1">
    <source>
        <dbReference type="SAM" id="MobiDB-lite"/>
    </source>
</evidence>
<dbReference type="Proteomes" id="UP000254065">
    <property type="component" value="Unassembled WGS sequence"/>
</dbReference>
<protein>
    <submittedName>
        <fullName evidence="2">Uncharacterized protein</fullName>
    </submittedName>
</protein>
<proteinExistence type="predicted"/>
<gene>
    <name evidence="2" type="ORF">NCTC12877_00702</name>
</gene>
<name>A0A378QXS2_9GAMM</name>
<keyword evidence="3" id="KW-1185">Reference proteome</keyword>